<keyword evidence="2" id="KW-0808">Transferase</keyword>
<dbReference type="Pfam" id="PF17668">
    <property type="entry name" value="Acetyltransf_17"/>
    <property type="match status" value="1"/>
</dbReference>
<comment type="caution">
    <text evidence="5">The sequence shown here is derived from an EMBL/GenBank/DDBJ whole genome shotgun (WGS) entry which is preliminary data.</text>
</comment>
<dbReference type="InterPro" id="IPR025559">
    <property type="entry name" value="Eis_dom"/>
</dbReference>
<dbReference type="InterPro" id="IPR041380">
    <property type="entry name" value="Acetyltransf_17"/>
</dbReference>
<dbReference type="GO" id="GO:0034069">
    <property type="term" value="F:aminoglycoside N-acetyltransferase activity"/>
    <property type="evidence" value="ECO:0007669"/>
    <property type="project" value="TreeGrafter"/>
</dbReference>
<dbReference type="SUPFAM" id="SSF55729">
    <property type="entry name" value="Acyl-CoA N-acyltransferases (Nat)"/>
    <property type="match status" value="1"/>
</dbReference>
<keyword evidence="3" id="KW-0012">Acyltransferase</keyword>
<keyword evidence="6" id="KW-1185">Reference proteome</keyword>
<dbReference type="Pfam" id="PF13530">
    <property type="entry name" value="SCP2_2"/>
    <property type="match status" value="1"/>
</dbReference>
<evidence type="ECO:0000259" key="4">
    <source>
        <dbReference type="PROSITE" id="PS51186"/>
    </source>
</evidence>
<name>A0AA35S672_GEOBA</name>
<sequence length="393" mass="44065">MRAITPDEFVQWNRAEARAYGNRLDNDPEVLRPHFDLDRSIAVFDEGNIVGGAHSHRIEMSVPGSSLATAGVANIAVQPTHRRQGVLTRMMHHQIRDIHERGEPLAALFASESAIYGRFGYGIGSLREQWTIERQHNAYARRHESHGKVVFVDPEDITKELPEVSRRSTVGRPGVIQKTIHLWERESQAPEHRQGGRGGLFYVAYVDGGTVDGYAKYRTSGTTLVVNELMAITEEANAALWRFCFEVDLVTITEADRRPVDDPLPWMLADPRRLHRTTRDGMWLRLVDVAAALKTRHYMESGGLVLDVRDDLCTWNEGRFELEGSSKGAICRSSNSSPDLVLSVRDLASAYLGTVSFTTLSRAGLVDECTPGALQRADRMFAVQHQPWTPYGF</sequence>
<dbReference type="HAMAP" id="MF_01812">
    <property type="entry name" value="Eis"/>
    <property type="match status" value="1"/>
</dbReference>
<dbReference type="CDD" id="cd04301">
    <property type="entry name" value="NAT_SF"/>
    <property type="match status" value="1"/>
</dbReference>
<evidence type="ECO:0000313" key="6">
    <source>
        <dbReference type="Proteomes" id="UP001174909"/>
    </source>
</evidence>
<dbReference type="Pfam" id="PF13527">
    <property type="entry name" value="Acetyltransf_9"/>
    <property type="match status" value="1"/>
</dbReference>
<dbReference type="InterPro" id="IPR022902">
    <property type="entry name" value="NAcTrfase_Eis"/>
</dbReference>
<evidence type="ECO:0000256" key="3">
    <source>
        <dbReference type="ARBA" id="ARBA00023315"/>
    </source>
</evidence>
<dbReference type="PANTHER" id="PTHR37817">
    <property type="entry name" value="N-ACETYLTRANSFERASE EIS"/>
    <property type="match status" value="1"/>
</dbReference>
<feature type="domain" description="N-acetyltransferase" evidence="4">
    <location>
        <begin position="1"/>
        <end position="144"/>
    </location>
</feature>
<proteinExistence type="inferred from homology"/>
<dbReference type="Gene3D" id="3.40.630.30">
    <property type="match status" value="2"/>
</dbReference>
<comment type="similarity">
    <text evidence="1">Belongs to the acetyltransferase Eis family.</text>
</comment>
<protein>
    <submittedName>
        <fullName evidence="5">Uncharacterized N-acetyltransferase SAV_5428</fullName>
    </submittedName>
</protein>
<evidence type="ECO:0000313" key="5">
    <source>
        <dbReference type="EMBL" id="CAI8023689.1"/>
    </source>
</evidence>
<evidence type="ECO:0000256" key="1">
    <source>
        <dbReference type="ARBA" id="ARBA00009213"/>
    </source>
</evidence>
<dbReference type="GO" id="GO:0030649">
    <property type="term" value="P:aminoglycoside antibiotic catabolic process"/>
    <property type="evidence" value="ECO:0007669"/>
    <property type="project" value="TreeGrafter"/>
</dbReference>
<accession>A0AA35S672</accession>
<dbReference type="InterPro" id="IPR016181">
    <property type="entry name" value="Acyl_CoA_acyltransferase"/>
</dbReference>
<dbReference type="InterPro" id="IPR051554">
    <property type="entry name" value="Acetyltransferase_Eis"/>
</dbReference>
<dbReference type="InterPro" id="IPR036527">
    <property type="entry name" value="SCP2_sterol-bd_dom_sf"/>
</dbReference>
<reference evidence="5" key="1">
    <citation type="submission" date="2023-03" db="EMBL/GenBank/DDBJ databases">
        <authorList>
            <person name="Steffen K."/>
            <person name="Cardenas P."/>
        </authorList>
    </citation>
    <scope>NUCLEOTIDE SEQUENCE</scope>
</reference>
<dbReference type="Proteomes" id="UP001174909">
    <property type="component" value="Unassembled WGS sequence"/>
</dbReference>
<dbReference type="InterPro" id="IPR000182">
    <property type="entry name" value="GNAT_dom"/>
</dbReference>
<evidence type="ECO:0000256" key="2">
    <source>
        <dbReference type="ARBA" id="ARBA00022679"/>
    </source>
</evidence>
<dbReference type="AlphaFoldDB" id="A0AA35S672"/>
<dbReference type="PANTHER" id="PTHR37817:SF1">
    <property type="entry name" value="N-ACETYLTRANSFERASE EIS"/>
    <property type="match status" value="1"/>
</dbReference>
<dbReference type="EMBL" id="CASHTH010002024">
    <property type="protein sequence ID" value="CAI8023689.1"/>
    <property type="molecule type" value="Genomic_DNA"/>
</dbReference>
<dbReference type="NCBIfam" id="NF002367">
    <property type="entry name" value="PRK01346.1-4"/>
    <property type="match status" value="1"/>
</dbReference>
<dbReference type="PROSITE" id="PS51186">
    <property type="entry name" value="GNAT"/>
    <property type="match status" value="1"/>
</dbReference>
<dbReference type="Gene3D" id="3.30.1050.10">
    <property type="entry name" value="SCP2 sterol-binding domain"/>
    <property type="match status" value="1"/>
</dbReference>
<gene>
    <name evidence="5" type="ORF">GBAR_LOCUS13820</name>
</gene>
<dbReference type="SUPFAM" id="SSF55718">
    <property type="entry name" value="SCP-like"/>
    <property type="match status" value="1"/>
</dbReference>
<organism evidence="5 6">
    <name type="scientific">Geodia barretti</name>
    <name type="common">Barrett's horny sponge</name>
    <dbReference type="NCBI Taxonomy" id="519541"/>
    <lineage>
        <taxon>Eukaryota</taxon>
        <taxon>Metazoa</taxon>
        <taxon>Porifera</taxon>
        <taxon>Demospongiae</taxon>
        <taxon>Heteroscleromorpha</taxon>
        <taxon>Tetractinellida</taxon>
        <taxon>Astrophorina</taxon>
        <taxon>Geodiidae</taxon>
        <taxon>Geodia</taxon>
    </lineage>
</organism>